<evidence type="ECO:0000313" key="2">
    <source>
        <dbReference type="EMBL" id="GGD95712.1"/>
    </source>
</evidence>
<gene>
    <name evidence="2" type="ORF">GCM10011312_19210</name>
</gene>
<dbReference type="RefSeq" id="WP_188441946.1">
    <property type="nucleotide sequence ID" value="NZ_BMGK01000007.1"/>
</dbReference>
<dbReference type="AlphaFoldDB" id="A0A8J2YA26"/>
<sequence>MKLLFKITLFLISINLSAQNKAFQDGEWFKFKVSYSGFLSAGYATLKVDNAILNGQEVYHVKGYGKNTGLSRIFFKVEDFYETYMDKKKDIPYRFVRDINEGGHTRDIVVDFDHKNNLALVHDRKKNTKNTFSFPDGVQDMLSTFYYLRNNVNTQNIKPGEYTDVNMFYGDESFKFRLKFLRREVIKTKFGKIQTLVFRPYVESGRVFKEKESLTVWISDDNNKIPLKIVADLAVGSIVAELDEYKGLKHWFKILAN</sequence>
<dbReference type="Pfam" id="PF11306">
    <property type="entry name" value="DUF3108"/>
    <property type="match status" value="1"/>
</dbReference>
<protein>
    <recommendedName>
        <fullName evidence="4">DUF3108 domain-containing protein</fullName>
    </recommendedName>
</protein>
<dbReference type="Proteomes" id="UP000652231">
    <property type="component" value="Unassembled WGS sequence"/>
</dbReference>
<evidence type="ECO:0000313" key="3">
    <source>
        <dbReference type="Proteomes" id="UP000652231"/>
    </source>
</evidence>
<keyword evidence="3" id="KW-1185">Reference proteome</keyword>
<name>A0A8J2YA26_9FLAO</name>
<evidence type="ECO:0008006" key="4">
    <source>
        <dbReference type="Google" id="ProtNLM"/>
    </source>
</evidence>
<dbReference type="EMBL" id="BMGK01000007">
    <property type="protein sequence ID" value="GGD95712.1"/>
    <property type="molecule type" value="Genomic_DNA"/>
</dbReference>
<reference evidence="2" key="1">
    <citation type="journal article" date="2014" name="Int. J. Syst. Evol. Microbiol.">
        <title>Complete genome sequence of Corynebacterium casei LMG S-19264T (=DSM 44701T), isolated from a smear-ripened cheese.</title>
        <authorList>
            <consortium name="US DOE Joint Genome Institute (JGI-PGF)"/>
            <person name="Walter F."/>
            <person name="Albersmeier A."/>
            <person name="Kalinowski J."/>
            <person name="Ruckert C."/>
        </authorList>
    </citation>
    <scope>NUCLEOTIDE SEQUENCE</scope>
    <source>
        <strain evidence="2">CGMCC 1.12924</strain>
    </source>
</reference>
<comment type="caution">
    <text evidence="2">The sequence shown here is derived from an EMBL/GenBank/DDBJ whole genome shotgun (WGS) entry which is preliminary data.</text>
</comment>
<evidence type="ECO:0000256" key="1">
    <source>
        <dbReference type="SAM" id="SignalP"/>
    </source>
</evidence>
<proteinExistence type="predicted"/>
<keyword evidence="1" id="KW-0732">Signal</keyword>
<organism evidence="2 3">
    <name type="scientific">Planktosalinus lacus</name>
    <dbReference type="NCBI Taxonomy" id="1526573"/>
    <lineage>
        <taxon>Bacteria</taxon>
        <taxon>Pseudomonadati</taxon>
        <taxon>Bacteroidota</taxon>
        <taxon>Flavobacteriia</taxon>
        <taxon>Flavobacteriales</taxon>
        <taxon>Flavobacteriaceae</taxon>
        <taxon>Planktosalinus</taxon>
    </lineage>
</organism>
<accession>A0A8J2YA26</accession>
<dbReference type="InterPro" id="IPR021457">
    <property type="entry name" value="DUF3108"/>
</dbReference>
<feature type="signal peptide" evidence="1">
    <location>
        <begin position="1"/>
        <end position="18"/>
    </location>
</feature>
<reference evidence="2" key="2">
    <citation type="submission" date="2020-09" db="EMBL/GenBank/DDBJ databases">
        <authorList>
            <person name="Sun Q."/>
            <person name="Zhou Y."/>
        </authorList>
    </citation>
    <scope>NUCLEOTIDE SEQUENCE</scope>
    <source>
        <strain evidence="2">CGMCC 1.12924</strain>
    </source>
</reference>
<feature type="chain" id="PRO_5035225922" description="DUF3108 domain-containing protein" evidence="1">
    <location>
        <begin position="19"/>
        <end position="257"/>
    </location>
</feature>